<dbReference type="PROSITE" id="PS00687">
    <property type="entry name" value="ALDEHYDE_DEHYDR_GLU"/>
    <property type="match status" value="1"/>
</dbReference>
<feature type="active site" evidence="3">
    <location>
        <position position="246"/>
    </location>
</feature>
<comment type="caution">
    <text evidence="6">The sequence shown here is derived from an EMBL/GenBank/DDBJ whole genome shotgun (WGS) entry which is preliminary data.</text>
</comment>
<organism evidence="6 7">
    <name type="scientific">Pollutimonas harenae</name>
    <dbReference type="NCBI Taxonomy" id="657015"/>
    <lineage>
        <taxon>Bacteria</taxon>
        <taxon>Pseudomonadati</taxon>
        <taxon>Pseudomonadota</taxon>
        <taxon>Betaproteobacteria</taxon>
        <taxon>Burkholderiales</taxon>
        <taxon>Alcaligenaceae</taxon>
        <taxon>Pollutimonas</taxon>
    </lineage>
</organism>
<evidence type="ECO:0000259" key="5">
    <source>
        <dbReference type="Pfam" id="PF00171"/>
    </source>
</evidence>
<accession>A0A853GVK4</accession>
<dbReference type="GO" id="GO:0016620">
    <property type="term" value="F:oxidoreductase activity, acting on the aldehyde or oxo group of donors, NAD or NADP as acceptor"/>
    <property type="evidence" value="ECO:0007669"/>
    <property type="project" value="InterPro"/>
</dbReference>
<gene>
    <name evidence="6" type="ORF">H0A62_04240</name>
</gene>
<sequence>MNTIYIDNNWVESNSSDVIAMLNPSDGTVLRNVSRGNAQDIDAAVKSARHAFETHWADMPAVERGRLLYKVSQKLIEHQDELTQLESDDCGKPTAQARADAIAIARYFEFYAGACDKFHGETIPYQSGFSVLTWREPHGVTGHIVPWNYPLQIFGRCVAAALAAGNTCVVKPGEDACLSILRVVELAREAGLPPGVLNLVTGYGHEAGDALVKHPDVDHISFTGSPAVGTLVTQVAAVHHTPVTLELGGKSPQIVFSDADLDELIPTVVRAIIQNTGQTCSAGTRLLVERPIYEKVISLVAEAFSNIQVGPASQNLDCGPLIRKTQLEHVKSYVQAALNDGLKVAGSGNLAPDAPEGGFYHKPMLFRDVPASHKLAREEVFGPILVAIPFDTEAEAVEIANGTDFGLVASVWTNDGHRQHRMARRVKAGQVYINNYGAGGGIELPFGGIKASGHGREKGFEALYGFTVLKTVAIKYKN</sequence>
<dbReference type="PANTHER" id="PTHR11699">
    <property type="entry name" value="ALDEHYDE DEHYDROGENASE-RELATED"/>
    <property type="match status" value="1"/>
</dbReference>
<comment type="similarity">
    <text evidence="1 4">Belongs to the aldehyde dehydrogenase family.</text>
</comment>
<evidence type="ECO:0000313" key="7">
    <source>
        <dbReference type="Proteomes" id="UP000554144"/>
    </source>
</evidence>
<dbReference type="InterPro" id="IPR016163">
    <property type="entry name" value="Ald_DH_C"/>
</dbReference>
<keyword evidence="7" id="KW-1185">Reference proteome</keyword>
<dbReference type="SUPFAM" id="SSF53720">
    <property type="entry name" value="ALDH-like"/>
    <property type="match status" value="1"/>
</dbReference>
<evidence type="ECO:0000256" key="2">
    <source>
        <dbReference type="ARBA" id="ARBA00023002"/>
    </source>
</evidence>
<evidence type="ECO:0000313" key="6">
    <source>
        <dbReference type="EMBL" id="NYT84806.1"/>
    </source>
</evidence>
<feature type="domain" description="Aldehyde dehydrogenase" evidence="5">
    <location>
        <begin position="10"/>
        <end position="472"/>
    </location>
</feature>
<evidence type="ECO:0000256" key="1">
    <source>
        <dbReference type="ARBA" id="ARBA00009986"/>
    </source>
</evidence>
<dbReference type="InterPro" id="IPR016161">
    <property type="entry name" value="Ald_DH/histidinol_DH"/>
</dbReference>
<reference evidence="6 7" key="1">
    <citation type="submission" date="2020-07" db="EMBL/GenBank/DDBJ databases">
        <title>Taxonomic revisions and descriptions of new bacterial species based on genomic comparisons in the high-G+C-content subgroup of the family Alcaligenaceae.</title>
        <authorList>
            <person name="Szabo A."/>
            <person name="Felfoldi T."/>
        </authorList>
    </citation>
    <scope>NUCLEOTIDE SEQUENCE [LARGE SCALE GENOMIC DNA]</scope>
    <source>
        <strain evidence="6 7">DSM 25667</strain>
    </source>
</reference>
<dbReference type="InterPro" id="IPR016162">
    <property type="entry name" value="Ald_DH_N"/>
</dbReference>
<dbReference type="Gene3D" id="3.40.309.10">
    <property type="entry name" value="Aldehyde Dehydrogenase, Chain A, domain 2"/>
    <property type="match status" value="1"/>
</dbReference>
<dbReference type="Gene3D" id="3.40.605.10">
    <property type="entry name" value="Aldehyde Dehydrogenase, Chain A, domain 1"/>
    <property type="match status" value="1"/>
</dbReference>
<keyword evidence="2 4" id="KW-0560">Oxidoreductase</keyword>
<dbReference type="RefSeq" id="WP_130037935.1">
    <property type="nucleotide sequence ID" value="NZ_JACCEV010000001.1"/>
</dbReference>
<dbReference type="Proteomes" id="UP000554144">
    <property type="component" value="Unassembled WGS sequence"/>
</dbReference>
<name>A0A853GVK4_9BURK</name>
<dbReference type="OrthoDB" id="6187633at2"/>
<evidence type="ECO:0000256" key="4">
    <source>
        <dbReference type="RuleBase" id="RU003345"/>
    </source>
</evidence>
<dbReference type="FunFam" id="3.40.605.10:FF:000007">
    <property type="entry name" value="NAD/NADP-dependent betaine aldehyde dehydrogenase"/>
    <property type="match status" value="1"/>
</dbReference>
<evidence type="ECO:0000256" key="3">
    <source>
        <dbReference type="PROSITE-ProRule" id="PRU10007"/>
    </source>
</evidence>
<dbReference type="InterPro" id="IPR029510">
    <property type="entry name" value="Ald_DH_CS_GLU"/>
</dbReference>
<dbReference type="Pfam" id="PF00171">
    <property type="entry name" value="Aldedh"/>
    <property type="match status" value="1"/>
</dbReference>
<proteinExistence type="inferred from homology"/>
<dbReference type="InterPro" id="IPR015590">
    <property type="entry name" value="Aldehyde_DH_dom"/>
</dbReference>
<protein>
    <submittedName>
        <fullName evidence="6">Aldehyde dehydrogenase family protein</fullName>
    </submittedName>
</protein>
<dbReference type="AlphaFoldDB" id="A0A853GVK4"/>
<dbReference type="EMBL" id="JACCEV010000001">
    <property type="protein sequence ID" value="NYT84806.1"/>
    <property type="molecule type" value="Genomic_DNA"/>
</dbReference>
<dbReference type="CDD" id="cd07109">
    <property type="entry name" value="ALDH_AAS00426"/>
    <property type="match status" value="1"/>
</dbReference>